<dbReference type="Proteomes" id="UP000653730">
    <property type="component" value="Unassembled WGS sequence"/>
</dbReference>
<dbReference type="InterPro" id="IPR014710">
    <property type="entry name" value="RmlC-like_jellyroll"/>
</dbReference>
<comment type="caution">
    <text evidence="2">The sequence shown here is derived from an EMBL/GenBank/DDBJ whole genome shotgun (WGS) entry which is preliminary data.</text>
</comment>
<reference evidence="2 3" key="1">
    <citation type="submission" date="2020-09" db="EMBL/GenBank/DDBJ databases">
        <title>Sinomicrobium weinanense sp. nov., a halophilic bacteria isolated from saline-alkali soil.</title>
        <authorList>
            <person name="Wu P."/>
            <person name="Ren H."/>
            <person name="Mei Y."/>
            <person name="Liang Y."/>
            <person name="Chen Z."/>
        </authorList>
    </citation>
    <scope>NUCLEOTIDE SEQUENCE [LARGE SCALE GENOMIC DNA]</scope>
    <source>
        <strain evidence="2 3">FJxs</strain>
    </source>
</reference>
<accession>A0A926JP24</accession>
<protein>
    <submittedName>
        <fullName evidence="2">Crp/Fnr family transcriptional regulator</fullName>
    </submittedName>
</protein>
<sequence length="191" mass="22700">MSSVLYDHIKQFIPTAQIPYEDIDTCFDRLGLAKKETLIEAGEKCDKAYFVEKGCLHAYFIDDNGVEKTVQFAIEKWWITDFLAFRYQNKTDFYIQAVEVSEVLYITRNKLEELFARHPEMEGYFRQVYEIGYGAAIMRIKYIFNYSKEEIFFHFANQFPEFVNRVPQYLLATYLGLTPEYLSKLRGRKFS</sequence>
<dbReference type="AlphaFoldDB" id="A0A926JP24"/>
<name>A0A926JP24_9FLAO</name>
<dbReference type="Pfam" id="PF00027">
    <property type="entry name" value="cNMP_binding"/>
    <property type="match status" value="1"/>
</dbReference>
<dbReference type="CDD" id="cd00038">
    <property type="entry name" value="CAP_ED"/>
    <property type="match status" value="1"/>
</dbReference>
<evidence type="ECO:0000259" key="1">
    <source>
        <dbReference type="Pfam" id="PF00027"/>
    </source>
</evidence>
<keyword evidence="3" id="KW-1185">Reference proteome</keyword>
<organism evidence="2 3">
    <name type="scientific">Sinomicrobium weinanense</name>
    <dbReference type="NCBI Taxonomy" id="2842200"/>
    <lineage>
        <taxon>Bacteria</taxon>
        <taxon>Pseudomonadati</taxon>
        <taxon>Bacteroidota</taxon>
        <taxon>Flavobacteriia</taxon>
        <taxon>Flavobacteriales</taxon>
        <taxon>Flavobacteriaceae</taxon>
        <taxon>Sinomicrobium</taxon>
    </lineage>
</organism>
<proteinExistence type="predicted"/>
<gene>
    <name evidence="2" type="ORF">IBL28_02725</name>
</gene>
<evidence type="ECO:0000313" key="3">
    <source>
        <dbReference type="Proteomes" id="UP000653730"/>
    </source>
</evidence>
<feature type="domain" description="Cyclic nucleotide-binding" evidence="1">
    <location>
        <begin position="32"/>
        <end position="118"/>
    </location>
</feature>
<dbReference type="EMBL" id="JACVDC010000004">
    <property type="protein sequence ID" value="MBC9794867.1"/>
    <property type="molecule type" value="Genomic_DNA"/>
</dbReference>
<dbReference type="RefSeq" id="WP_187964023.1">
    <property type="nucleotide sequence ID" value="NZ_JACVDC010000004.1"/>
</dbReference>
<dbReference type="InterPro" id="IPR000595">
    <property type="entry name" value="cNMP-bd_dom"/>
</dbReference>
<dbReference type="Gene3D" id="2.60.120.10">
    <property type="entry name" value="Jelly Rolls"/>
    <property type="match status" value="1"/>
</dbReference>
<evidence type="ECO:0000313" key="2">
    <source>
        <dbReference type="EMBL" id="MBC9794867.1"/>
    </source>
</evidence>
<dbReference type="InterPro" id="IPR018490">
    <property type="entry name" value="cNMP-bd_dom_sf"/>
</dbReference>
<dbReference type="SUPFAM" id="SSF51206">
    <property type="entry name" value="cAMP-binding domain-like"/>
    <property type="match status" value="1"/>
</dbReference>